<sequence length="86" mass="10283">MKWNEVRRQFPNRCVLVESLNAITKDNERIIKEMSVIDDFASGNAAWKAYKKIHDEDQSRELYIFHTNNEDNKVIEQPYIGVRRKK</sequence>
<gene>
    <name evidence="1" type="ORF">FN924_03060</name>
</gene>
<dbReference type="Proteomes" id="UP000315215">
    <property type="component" value="Chromosome"/>
</dbReference>
<dbReference type="EMBL" id="CP041666">
    <property type="protein sequence ID" value="QDP39265.1"/>
    <property type="molecule type" value="Genomic_DNA"/>
</dbReference>
<accession>A0A516KCX7</accession>
<organism evidence="1 2">
    <name type="scientific">Radiobacillus deserti</name>
    <dbReference type="NCBI Taxonomy" id="2594883"/>
    <lineage>
        <taxon>Bacteria</taxon>
        <taxon>Bacillati</taxon>
        <taxon>Bacillota</taxon>
        <taxon>Bacilli</taxon>
        <taxon>Bacillales</taxon>
        <taxon>Bacillaceae</taxon>
        <taxon>Radiobacillus</taxon>
    </lineage>
</organism>
<reference evidence="1 2" key="1">
    <citation type="submission" date="2019-07" db="EMBL/GenBank/DDBJ databases">
        <authorList>
            <person name="Li J."/>
        </authorList>
    </citation>
    <scope>NUCLEOTIDE SEQUENCE [LARGE SCALE GENOMIC DNA]</scope>
    <source>
        <strain evidence="1 2">TKL69</strain>
    </source>
</reference>
<protein>
    <submittedName>
        <fullName evidence="1">Uncharacterized protein</fullName>
    </submittedName>
</protein>
<dbReference type="AlphaFoldDB" id="A0A516KCX7"/>
<name>A0A516KCX7_9BACI</name>
<evidence type="ECO:0000313" key="1">
    <source>
        <dbReference type="EMBL" id="QDP39265.1"/>
    </source>
</evidence>
<keyword evidence="2" id="KW-1185">Reference proteome</keyword>
<evidence type="ECO:0000313" key="2">
    <source>
        <dbReference type="Proteomes" id="UP000315215"/>
    </source>
</evidence>
<dbReference type="RefSeq" id="WP_143892015.1">
    <property type="nucleotide sequence ID" value="NZ_CP041666.1"/>
</dbReference>
<dbReference type="KEGG" id="aqt:FN924_03060"/>
<dbReference type="OrthoDB" id="5770817at2"/>
<proteinExistence type="predicted"/>